<comment type="caution">
    <text evidence="4">The sequence shown here is derived from an EMBL/GenBank/DDBJ whole genome shotgun (WGS) entry which is preliminary data.</text>
</comment>
<organism evidence="4 5">
    <name type="scientific">Pelosinus baikalensis</name>
    <dbReference type="NCBI Taxonomy" id="2892015"/>
    <lineage>
        <taxon>Bacteria</taxon>
        <taxon>Bacillati</taxon>
        <taxon>Bacillota</taxon>
        <taxon>Negativicutes</taxon>
        <taxon>Selenomonadales</taxon>
        <taxon>Sporomusaceae</taxon>
        <taxon>Pelosinus</taxon>
    </lineage>
</organism>
<feature type="signal peptide" evidence="2">
    <location>
        <begin position="1"/>
        <end position="28"/>
    </location>
</feature>
<dbReference type="RefSeq" id="WP_229533908.1">
    <property type="nucleotide sequence ID" value="NZ_JAJHJB010000003.1"/>
</dbReference>
<evidence type="ECO:0000259" key="3">
    <source>
        <dbReference type="SMART" id="SM00646"/>
    </source>
</evidence>
<feature type="domain" description="MurNAc-LAA" evidence="3">
    <location>
        <begin position="175"/>
        <end position="283"/>
    </location>
</feature>
<dbReference type="CDD" id="cd02696">
    <property type="entry name" value="MurNAc-LAA"/>
    <property type="match status" value="1"/>
</dbReference>
<evidence type="ECO:0000313" key="4">
    <source>
        <dbReference type="EMBL" id="MCC5464442.1"/>
    </source>
</evidence>
<gene>
    <name evidence="4" type="ORF">LMF89_03575</name>
</gene>
<accession>A0ABS8HNC8</accession>
<evidence type="ECO:0000313" key="5">
    <source>
        <dbReference type="Proteomes" id="UP001165492"/>
    </source>
</evidence>
<dbReference type="EMBL" id="JAJHJB010000003">
    <property type="protein sequence ID" value="MCC5464442.1"/>
    <property type="molecule type" value="Genomic_DNA"/>
</dbReference>
<dbReference type="Pfam" id="PF01520">
    <property type="entry name" value="Amidase_3"/>
    <property type="match status" value="1"/>
</dbReference>
<dbReference type="InterPro" id="IPR002508">
    <property type="entry name" value="MurNAc-LAA_cat"/>
</dbReference>
<dbReference type="SMART" id="SM00646">
    <property type="entry name" value="Ami_3"/>
    <property type="match status" value="1"/>
</dbReference>
<dbReference type="InterPro" id="IPR050695">
    <property type="entry name" value="N-acetylmuramoyl_amidase_3"/>
</dbReference>
<protein>
    <submittedName>
        <fullName evidence="4">N-acetylmuramoyl-L-alanine amidase</fullName>
    </submittedName>
</protein>
<dbReference type="PANTHER" id="PTHR30404:SF0">
    <property type="entry name" value="N-ACETYLMURAMOYL-L-ALANINE AMIDASE AMIC"/>
    <property type="match status" value="1"/>
</dbReference>
<keyword evidence="5" id="KW-1185">Reference proteome</keyword>
<reference evidence="4" key="1">
    <citation type="submission" date="2021-11" db="EMBL/GenBank/DDBJ databases">
        <title>Description of a new species Pelosinus isolated from the bottom sediments of Lake Baikal.</title>
        <authorList>
            <person name="Zakharyuk A."/>
        </authorList>
    </citation>
    <scope>NUCLEOTIDE SEQUENCE</scope>
    <source>
        <strain evidence="4">Bkl1</strain>
    </source>
</reference>
<proteinExistence type="predicted"/>
<evidence type="ECO:0000256" key="1">
    <source>
        <dbReference type="ARBA" id="ARBA00022801"/>
    </source>
</evidence>
<keyword evidence="2" id="KW-0732">Signal</keyword>
<evidence type="ECO:0000256" key="2">
    <source>
        <dbReference type="SAM" id="SignalP"/>
    </source>
</evidence>
<name>A0ABS8HNC8_9FIRM</name>
<dbReference type="PANTHER" id="PTHR30404">
    <property type="entry name" value="N-ACETYLMURAMOYL-L-ALANINE AMIDASE"/>
    <property type="match status" value="1"/>
</dbReference>
<feature type="chain" id="PRO_5045996512" evidence="2">
    <location>
        <begin position="29"/>
        <end position="289"/>
    </location>
</feature>
<keyword evidence="1" id="KW-0378">Hydrolase</keyword>
<dbReference type="Proteomes" id="UP001165492">
    <property type="component" value="Unassembled WGS sequence"/>
</dbReference>
<dbReference type="Gene3D" id="3.40.630.40">
    <property type="entry name" value="Zn-dependent exopeptidases"/>
    <property type="match status" value="1"/>
</dbReference>
<sequence>MHKNKLLTYSILCLLLISIIVPIPTTHAASFDSVVNTLAANTLETSSTQTGNGFFQQIFDLVFNKILGPVFNIFGGSSSTSSPSKNNPVNVKPLPPTNSNTALKNKIIVVDPGHGGSNPGAVANNTKEADNNLSVALKLRDKLVQAGAKVIMTRETDRTVAPEGSSLSKELEARVSLANSNQADVFVSIHSNSNSDPNIKGAMTFYPTGKSSTLASAVENAMVVQTGAIDKGTSSANFHVLRNTFMPSTLVEMGFVSNKEEAAQLNSDSYRNKLAQGIFTGIANYFNKN</sequence>
<dbReference type="SUPFAM" id="SSF53187">
    <property type="entry name" value="Zn-dependent exopeptidases"/>
    <property type="match status" value="1"/>
</dbReference>